<evidence type="ECO:0000256" key="5">
    <source>
        <dbReference type="ARBA" id="ARBA00022475"/>
    </source>
</evidence>
<dbReference type="GO" id="GO:0012505">
    <property type="term" value="C:endomembrane system"/>
    <property type="evidence" value="ECO:0007669"/>
    <property type="project" value="UniProtKB-SubCell"/>
</dbReference>
<organism evidence="12">
    <name type="scientific">Ceratopteris richardii</name>
    <name type="common">Triangle waterfern</name>
    <dbReference type="NCBI Taxonomy" id="49495"/>
    <lineage>
        <taxon>Eukaryota</taxon>
        <taxon>Viridiplantae</taxon>
        <taxon>Streptophyta</taxon>
        <taxon>Embryophyta</taxon>
        <taxon>Tracheophyta</taxon>
        <taxon>Polypodiopsida</taxon>
        <taxon>Polypodiidae</taxon>
        <taxon>Polypodiales</taxon>
        <taxon>Pteridineae</taxon>
        <taxon>Pteridaceae</taxon>
        <taxon>Parkerioideae</taxon>
        <taxon>Ceratopteris</taxon>
    </lineage>
</organism>
<evidence type="ECO:0000313" key="13">
    <source>
        <dbReference type="EMBL" id="KAH7440400.1"/>
    </source>
</evidence>
<dbReference type="InterPro" id="IPR004695">
    <property type="entry name" value="SLAC1/Mae1/Ssu1/TehA"/>
</dbReference>
<dbReference type="PANTHER" id="PTHR31269:SF2">
    <property type="entry name" value="S-TYPE ANION CHANNEL SLAH3"/>
    <property type="match status" value="1"/>
</dbReference>
<proteinExistence type="evidence at transcript level"/>
<keyword evidence="4" id="KW-0813">Transport</keyword>
<dbReference type="EMBL" id="CM035409">
    <property type="protein sequence ID" value="KAH7440400.1"/>
    <property type="molecule type" value="Genomic_DNA"/>
</dbReference>
<keyword evidence="6 11" id="KW-0812">Transmembrane</keyword>
<feature type="transmembrane region" description="Helical" evidence="11">
    <location>
        <begin position="618"/>
        <end position="640"/>
    </location>
</feature>
<feature type="region of interest" description="Disordered" evidence="10">
    <location>
        <begin position="42"/>
        <end position="121"/>
    </location>
</feature>
<evidence type="ECO:0000313" key="12">
    <source>
        <dbReference type="EMBL" id="ANV22160.1"/>
    </source>
</evidence>
<evidence type="ECO:0000256" key="7">
    <source>
        <dbReference type="ARBA" id="ARBA00022989"/>
    </source>
</evidence>
<feature type="region of interest" description="Disordered" evidence="10">
    <location>
        <begin position="202"/>
        <end position="225"/>
    </location>
</feature>
<sequence>MAYIERIPLERIPSVDLLPDSPTEEQVPHLLQPHVLQLISSEDYSSHGSGPSDGVKVHSAIDMPNLPSDSSPKGPEFVRSSSEPSSADNSLPVDDHVSNVSTGDVRNSAAEHASQPPKSSSFHILKSAMGKRGWSPNNLRAGFSTSSRGLSAELIRKVSFASKAQEKLNTSSPASVHAVDEGVRLIDPLGKASRQKGREFFSQPIPTIGSNRPKRGPSYSGPVRRCSTVDPVQALRERENDDAKTANYGLFRTKSTRFDKQLSRRQSREAWKINEEQKLDGASSTYKIASEETQSVPAGRYFDALQGPELEHVKESEELLLPVGQTWPFLLRFPIGCFGICMGLGSQAMLYKTLAMSPATGFLHIPLGVNFALWCLALTALCVVSITYGLKCLLYFEAVKREYHHPVRVNFFFAPWIACMFLTIGIPPRIANNIHPAVWCIFAAPLFLLKLKIYGQWLSGGQRRLSKVANPSTHLSLVGNFVSAVLSASVGWKEAALFFWAVGCAHYLVVFVTLYQRLPTAEVLPKELHPVFFLFVAAPSVASVSWKTIVGSFDNVSKIAYFLALFLYASLIVRVNFFCGFQFSVTWWAYTFPMTASAIATINYAGEVRHPITKGMAVMLSFISSTVVLSVFISTLYHVIRGKLFPNDEAIAITIKRNKKKHRTSKVEPMIEKNSKEGEDASSKVCPPSEGGNFVASIENVLMSVTSDPYPAVIYAKEYKDS</sequence>
<dbReference type="OrthoDB" id="1912323at2759"/>
<dbReference type="Gene3D" id="1.50.10.150">
    <property type="entry name" value="Voltage-dependent anion channel"/>
    <property type="match status" value="1"/>
</dbReference>
<keyword evidence="8" id="KW-0406">Ion transport</keyword>
<comment type="similarity">
    <text evidence="3">Belongs to the SLAC1 S-type anion channel family.</text>
</comment>
<evidence type="ECO:0000256" key="10">
    <source>
        <dbReference type="SAM" id="MobiDB-lite"/>
    </source>
</evidence>
<keyword evidence="14" id="KW-1185">Reference proteome</keyword>
<feature type="transmembrane region" description="Helical" evidence="11">
    <location>
        <begin position="498"/>
        <end position="516"/>
    </location>
</feature>
<keyword evidence="9 11" id="KW-0472">Membrane</keyword>
<evidence type="ECO:0000256" key="2">
    <source>
        <dbReference type="ARBA" id="ARBA00004236"/>
    </source>
</evidence>
<feature type="compositionally biased region" description="Basic and acidic residues" evidence="10">
    <location>
        <begin position="665"/>
        <end position="682"/>
    </location>
</feature>
<name>A0A1D6ZNI2_CERRI</name>
<dbReference type="Pfam" id="PF03595">
    <property type="entry name" value="SLAC1"/>
    <property type="match status" value="1"/>
</dbReference>
<feature type="transmembrane region" description="Helical" evidence="11">
    <location>
        <begin position="371"/>
        <end position="390"/>
    </location>
</feature>
<evidence type="ECO:0000256" key="3">
    <source>
        <dbReference type="ARBA" id="ARBA00007808"/>
    </source>
</evidence>
<dbReference type="AlphaFoldDB" id="A0A1D6ZNI2"/>
<evidence type="ECO:0000313" key="14">
    <source>
        <dbReference type="Proteomes" id="UP000825935"/>
    </source>
</evidence>
<evidence type="ECO:0000256" key="8">
    <source>
        <dbReference type="ARBA" id="ARBA00023065"/>
    </source>
</evidence>
<dbReference type="InterPro" id="IPR030183">
    <property type="entry name" value="SLAC/SLAH"/>
</dbReference>
<dbReference type="GO" id="GO:0008308">
    <property type="term" value="F:voltage-gated monoatomic anion channel activity"/>
    <property type="evidence" value="ECO:0007669"/>
    <property type="project" value="InterPro"/>
</dbReference>
<feature type="transmembrane region" description="Helical" evidence="11">
    <location>
        <begin position="558"/>
        <end position="575"/>
    </location>
</feature>
<keyword evidence="5" id="KW-1003">Cell membrane</keyword>
<evidence type="ECO:0000256" key="11">
    <source>
        <dbReference type="SAM" id="Phobius"/>
    </source>
</evidence>
<comment type="subcellular location">
    <subcellularLocation>
        <location evidence="2">Cell membrane</location>
    </subcellularLocation>
    <subcellularLocation>
        <location evidence="1">Endomembrane system</location>
        <topology evidence="1">Multi-pass membrane protein</topology>
    </subcellularLocation>
</comment>
<evidence type="ECO:0000256" key="9">
    <source>
        <dbReference type="ARBA" id="ARBA00023136"/>
    </source>
</evidence>
<evidence type="ECO:0000256" key="6">
    <source>
        <dbReference type="ARBA" id="ARBA00022692"/>
    </source>
</evidence>
<evidence type="ECO:0000256" key="1">
    <source>
        <dbReference type="ARBA" id="ARBA00004127"/>
    </source>
</evidence>
<reference evidence="13" key="2">
    <citation type="submission" date="2021-08" db="EMBL/GenBank/DDBJ databases">
        <title>WGS assembly of Ceratopteris richardii.</title>
        <authorList>
            <person name="Marchant D.B."/>
            <person name="Chen G."/>
            <person name="Jenkins J."/>
            <person name="Shu S."/>
            <person name="Leebens-Mack J."/>
            <person name="Grimwood J."/>
            <person name="Schmutz J."/>
            <person name="Soltis P."/>
            <person name="Soltis D."/>
            <person name="Chen Z.-H."/>
        </authorList>
    </citation>
    <scope>NUCLEOTIDE SEQUENCE</scope>
    <source>
        <strain evidence="13">Whitten #5841</strain>
        <tissue evidence="13">Leaf</tissue>
    </source>
</reference>
<dbReference type="GO" id="GO:0006873">
    <property type="term" value="P:intracellular monoatomic ion homeostasis"/>
    <property type="evidence" value="ECO:0007669"/>
    <property type="project" value="InterPro"/>
</dbReference>
<feature type="region of interest" description="Disordered" evidence="10">
    <location>
        <begin position="13"/>
        <end position="32"/>
    </location>
</feature>
<feature type="transmembrane region" description="Helical" evidence="11">
    <location>
        <begin position="411"/>
        <end position="430"/>
    </location>
</feature>
<dbReference type="InterPro" id="IPR038665">
    <property type="entry name" value="Voltage-dep_anion_channel_sf"/>
</dbReference>
<accession>A0A1D6ZNI2</accession>
<feature type="compositionally biased region" description="Polar residues" evidence="10">
    <location>
        <begin position="79"/>
        <end position="89"/>
    </location>
</feature>
<feature type="transmembrane region" description="Helical" evidence="11">
    <location>
        <begin position="475"/>
        <end position="492"/>
    </location>
</feature>
<feature type="region of interest" description="Disordered" evidence="10">
    <location>
        <begin position="663"/>
        <end position="688"/>
    </location>
</feature>
<dbReference type="Proteomes" id="UP000825935">
    <property type="component" value="Chromosome 4"/>
</dbReference>
<evidence type="ECO:0000256" key="4">
    <source>
        <dbReference type="ARBA" id="ARBA00022448"/>
    </source>
</evidence>
<keyword evidence="7 11" id="KW-1133">Transmembrane helix</keyword>
<reference evidence="12" key="1">
    <citation type="journal article" date="2016" name="Proc. Natl. Acad. Sci. U.S.A.">
        <title>Abscisic acid controlled sex before transpiration in vascular plants.</title>
        <authorList>
            <person name="McAdam S.A."/>
            <person name="Brodribb T.J."/>
            <person name="Banks J.A."/>
            <person name="Hedrich R."/>
            <person name="Atallah N.M."/>
            <person name="Cai C."/>
            <person name="Geringer M.A."/>
            <person name="Lind C."/>
            <person name="Nichols D.S."/>
            <person name="Stachowski K."/>
            <person name="Geiger D."/>
            <person name="Sussmilch F.C."/>
        </authorList>
    </citation>
    <scope>NUCLEOTIDE SEQUENCE</scope>
</reference>
<feature type="transmembrane region" description="Helical" evidence="11">
    <location>
        <begin position="528"/>
        <end position="546"/>
    </location>
</feature>
<feature type="transmembrane region" description="Helical" evidence="11">
    <location>
        <begin position="436"/>
        <end position="454"/>
    </location>
</feature>
<dbReference type="GO" id="GO:0005886">
    <property type="term" value="C:plasma membrane"/>
    <property type="evidence" value="ECO:0007669"/>
    <property type="project" value="UniProtKB-SubCell"/>
</dbReference>
<dbReference type="PANTHER" id="PTHR31269">
    <property type="entry name" value="S-TYPE ANION CHANNEL SLAH3"/>
    <property type="match status" value="1"/>
</dbReference>
<feature type="transmembrane region" description="Helical" evidence="11">
    <location>
        <begin position="329"/>
        <end position="351"/>
    </location>
</feature>
<gene>
    <name evidence="12" type="primary">SLAC1a</name>
    <name evidence="13" type="ORF">KP509_04G105500</name>
</gene>
<protein>
    <submittedName>
        <fullName evidence="12">SLOW ANION CHANNEL-ASSOCIATED 1a</fullName>
    </submittedName>
</protein>
<dbReference type="EMBL" id="KT238910">
    <property type="protein sequence ID" value="ANV22160.1"/>
    <property type="molecule type" value="mRNA"/>
</dbReference>
<dbReference type="CDD" id="cd09323">
    <property type="entry name" value="TDT_SLAC1_like"/>
    <property type="match status" value="1"/>
</dbReference>
<feature type="transmembrane region" description="Helical" evidence="11">
    <location>
        <begin position="587"/>
        <end position="606"/>
    </location>
</feature>